<keyword evidence="6" id="KW-1185">Reference proteome</keyword>
<dbReference type="PANTHER" id="PTHR31262">
    <property type="entry name" value="RIBULOSE BISPHOSPHATE CARBOXYLASE SMALL CHAIN 1, CHLOROPLASTIC"/>
    <property type="match status" value="1"/>
</dbReference>
<dbReference type="AlphaFoldDB" id="A0A4P7BYN1"/>
<evidence type="ECO:0000256" key="3">
    <source>
        <dbReference type="ARBA" id="ARBA00038826"/>
    </source>
</evidence>
<dbReference type="Proteomes" id="UP000294325">
    <property type="component" value="Chromosome"/>
</dbReference>
<dbReference type="PANTHER" id="PTHR31262:SF23">
    <property type="entry name" value="RIBULOSE BISPHOSPHATE CARBOXYLASE SMALL SUBUNIT"/>
    <property type="match status" value="1"/>
</dbReference>
<comment type="subunit">
    <text evidence="3">Heterohexadecamer of 8 large and 8 small subunits.</text>
</comment>
<proteinExistence type="predicted"/>
<dbReference type="InterPro" id="IPR000894">
    <property type="entry name" value="RuBisCO_ssu_dom"/>
</dbReference>
<dbReference type="InterPro" id="IPR036385">
    <property type="entry name" value="RuBisCO_ssu_sf"/>
</dbReference>
<dbReference type="SUPFAM" id="SSF55239">
    <property type="entry name" value="RuBisCO, small subunit"/>
    <property type="match status" value="1"/>
</dbReference>
<keyword evidence="1" id="KW-0113">Calvin cycle</keyword>
<dbReference type="InterPro" id="IPR036376">
    <property type="entry name" value="RuBisCO_lsu_C_sf"/>
</dbReference>
<sequence>MNFRVICKWMRMAGVDHIYAGTVVGKLEGDPLMIKGFYDTLRERHTPTSLELGMPMFDLKDPAGILMEVSDCRKTFPHHYIRVTAFNSDRGVESPCMSFIVNRPKSEPGFGLIRQEVEGRHIHYTVRSYATEKPEGERY</sequence>
<dbReference type="EMBL" id="CP038033">
    <property type="protein sequence ID" value="QBQ54280.1"/>
    <property type="molecule type" value="Genomic_DNA"/>
</dbReference>
<evidence type="ECO:0000256" key="2">
    <source>
        <dbReference type="ARBA" id="ARBA00023300"/>
    </source>
</evidence>
<dbReference type="Pfam" id="PF00101">
    <property type="entry name" value="RuBisCO_small"/>
    <property type="match status" value="1"/>
</dbReference>
<dbReference type="SMART" id="SM00961">
    <property type="entry name" value="RuBisCO_small"/>
    <property type="match status" value="1"/>
</dbReference>
<evidence type="ECO:0000313" key="6">
    <source>
        <dbReference type="Proteomes" id="UP000294325"/>
    </source>
</evidence>
<dbReference type="GO" id="GO:0000287">
    <property type="term" value="F:magnesium ion binding"/>
    <property type="evidence" value="ECO:0007669"/>
    <property type="project" value="InterPro"/>
</dbReference>
<accession>A0A4P7BYN1</accession>
<keyword evidence="2" id="KW-0120">Carbon dioxide fixation</keyword>
<feature type="domain" description="Ribulose bisphosphate carboxylase small subunit" evidence="4">
    <location>
        <begin position="26"/>
        <end position="104"/>
    </location>
</feature>
<protein>
    <recommendedName>
        <fullName evidence="4">Ribulose bisphosphate carboxylase small subunit domain-containing protein</fullName>
    </recommendedName>
</protein>
<name>A0A4P7BYN1_9GAMM</name>
<dbReference type="GO" id="GO:0019253">
    <property type="term" value="P:reductive pentose-phosphate cycle"/>
    <property type="evidence" value="ECO:0007669"/>
    <property type="project" value="UniProtKB-KW"/>
</dbReference>
<dbReference type="InterPro" id="IPR000685">
    <property type="entry name" value="RuBisCO_lsu_C"/>
</dbReference>
<evidence type="ECO:0000313" key="5">
    <source>
        <dbReference type="EMBL" id="QBQ54280.1"/>
    </source>
</evidence>
<organism evidence="5 6">
    <name type="scientific">Nitrosococcus wardiae</name>
    <dbReference type="NCBI Taxonomy" id="1814290"/>
    <lineage>
        <taxon>Bacteria</taxon>
        <taxon>Pseudomonadati</taxon>
        <taxon>Pseudomonadota</taxon>
        <taxon>Gammaproteobacteria</taxon>
        <taxon>Chromatiales</taxon>
        <taxon>Chromatiaceae</taxon>
        <taxon>Nitrosococcus</taxon>
    </lineage>
</organism>
<dbReference type="KEGG" id="nwr:E3U44_06985"/>
<dbReference type="GO" id="GO:0016984">
    <property type="term" value="F:ribulose-bisphosphate carboxylase activity"/>
    <property type="evidence" value="ECO:0007669"/>
    <property type="project" value="InterPro"/>
</dbReference>
<evidence type="ECO:0000256" key="1">
    <source>
        <dbReference type="ARBA" id="ARBA00022567"/>
    </source>
</evidence>
<dbReference type="InterPro" id="IPR024681">
    <property type="entry name" value="RuBisCO_ssu"/>
</dbReference>
<dbReference type="Pfam" id="PF00016">
    <property type="entry name" value="RuBisCO_large"/>
    <property type="match status" value="1"/>
</dbReference>
<reference evidence="5 6" key="1">
    <citation type="submission" date="2019-03" db="EMBL/GenBank/DDBJ databases">
        <title>The genome sequence of Nitrosococcus wardiae strain D1FHST reveals the archetypal metabolic capacity of ammonia-oxidizing Gammaproteobacteria.</title>
        <authorList>
            <person name="Wang L."/>
            <person name="Lim C.K."/>
            <person name="Hanson T.E."/>
            <person name="Dang H."/>
            <person name="Klotz M.G."/>
        </authorList>
    </citation>
    <scope>NUCLEOTIDE SEQUENCE [LARGE SCALE GENOMIC DNA]</scope>
    <source>
        <strain evidence="5 6">D1FHS</strain>
    </source>
</reference>
<dbReference type="SUPFAM" id="SSF51649">
    <property type="entry name" value="RuBisCo, C-terminal domain"/>
    <property type="match status" value="1"/>
</dbReference>
<evidence type="ECO:0000259" key="4">
    <source>
        <dbReference type="SMART" id="SM00961"/>
    </source>
</evidence>
<gene>
    <name evidence="5" type="ORF">E3U44_06985</name>
</gene>
<dbReference type="OrthoDB" id="9788955at2"/>
<dbReference type="Gene3D" id="3.30.190.10">
    <property type="entry name" value="Ribulose bisphosphate carboxylase, small subunit"/>
    <property type="match status" value="1"/>
</dbReference>